<dbReference type="EMBL" id="HBUF01085672">
    <property type="protein sequence ID" value="CAG6634233.1"/>
    <property type="molecule type" value="Transcribed_RNA"/>
</dbReference>
<reference evidence="1" key="1">
    <citation type="submission" date="2021-05" db="EMBL/GenBank/DDBJ databases">
        <authorList>
            <person name="Alioto T."/>
            <person name="Alioto T."/>
            <person name="Gomez Garrido J."/>
        </authorList>
    </citation>
    <scope>NUCLEOTIDE SEQUENCE</scope>
</reference>
<evidence type="ECO:0000313" key="1">
    <source>
        <dbReference type="EMBL" id="CAG6634237.1"/>
    </source>
</evidence>
<dbReference type="AlphaFoldDB" id="A0A8D8QMH9"/>
<dbReference type="EMBL" id="HBUF01085673">
    <property type="protein sequence ID" value="CAG6634235.1"/>
    <property type="molecule type" value="Transcribed_RNA"/>
</dbReference>
<organism evidence="1">
    <name type="scientific">Cacopsylla melanoneura</name>
    <dbReference type="NCBI Taxonomy" id="428564"/>
    <lineage>
        <taxon>Eukaryota</taxon>
        <taxon>Metazoa</taxon>
        <taxon>Ecdysozoa</taxon>
        <taxon>Arthropoda</taxon>
        <taxon>Hexapoda</taxon>
        <taxon>Insecta</taxon>
        <taxon>Pterygota</taxon>
        <taxon>Neoptera</taxon>
        <taxon>Paraneoptera</taxon>
        <taxon>Hemiptera</taxon>
        <taxon>Sternorrhyncha</taxon>
        <taxon>Psylloidea</taxon>
        <taxon>Psyllidae</taxon>
        <taxon>Psyllinae</taxon>
        <taxon>Cacopsylla</taxon>
    </lineage>
</organism>
<accession>A0A8D8QMH9</accession>
<name>A0A8D8QMH9_9HEMI</name>
<dbReference type="EMBL" id="HBUF01085674">
    <property type="protein sequence ID" value="CAG6634237.1"/>
    <property type="molecule type" value="Transcribed_RNA"/>
</dbReference>
<proteinExistence type="predicted"/>
<dbReference type="EMBL" id="HBUF01085671">
    <property type="protein sequence ID" value="CAG6634231.1"/>
    <property type="molecule type" value="Transcribed_RNA"/>
</dbReference>
<protein>
    <submittedName>
        <fullName evidence="1">Uncharacterized protein</fullName>
    </submittedName>
</protein>
<sequence length="131" mass="14850">MHRIGQRRRITRHLVPSQIFVHLVQLGRALHFGFGNDRGFSAPHLVRDGTAQPGERGRFALHHLAVTRHDADVVDKVVQIVKKRGSKAKRVQHRIEEASVAQIAERGNGRARARTRAQVMMVMMRRNGSAR</sequence>